<evidence type="ECO:0000313" key="2">
    <source>
        <dbReference type="EMBL" id="KAJ8426393.1"/>
    </source>
</evidence>
<dbReference type="EMBL" id="JAKOGI010001299">
    <property type="protein sequence ID" value="KAJ8426393.1"/>
    <property type="molecule type" value="Genomic_DNA"/>
</dbReference>
<dbReference type="AlphaFoldDB" id="A0A9Q1JN40"/>
<protein>
    <submittedName>
        <fullName evidence="2">Uncharacterized protein</fullName>
    </submittedName>
</protein>
<accession>A0A9Q1JN40</accession>
<evidence type="ECO:0000256" key="1">
    <source>
        <dbReference type="SAM" id="MobiDB-lite"/>
    </source>
</evidence>
<sequence length="224" mass="25503">MEDINTAKPTKSMTHSATNMPETIGITFKISRETANRRSLSLLKLSKMIVSVHNTESPSLEVSPMLKDEQVIGEHTINVPQFTTELQDGQLKRKHSRAKKPRPRKPRSTVSYRLHLATLDTRNDLKNHDPNAQTSKKEGFIIKDASNYEETTLSRRHLFPRCTHALEPIDGAPKIIEGLIKLRVDEAISPVMKKLDKFLACQRMTNKVAYRRLFVKGRFGTTKT</sequence>
<organism evidence="2 3">
    <name type="scientific">Carnegiea gigantea</name>
    <dbReference type="NCBI Taxonomy" id="171969"/>
    <lineage>
        <taxon>Eukaryota</taxon>
        <taxon>Viridiplantae</taxon>
        <taxon>Streptophyta</taxon>
        <taxon>Embryophyta</taxon>
        <taxon>Tracheophyta</taxon>
        <taxon>Spermatophyta</taxon>
        <taxon>Magnoliopsida</taxon>
        <taxon>eudicotyledons</taxon>
        <taxon>Gunneridae</taxon>
        <taxon>Pentapetalae</taxon>
        <taxon>Caryophyllales</taxon>
        <taxon>Cactineae</taxon>
        <taxon>Cactaceae</taxon>
        <taxon>Cactoideae</taxon>
        <taxon>Echinocereeae</taxon>
        <taxon>Carnegiea</taxon>
    </lineage>
</organism>
<proteinExistence type="predicted"/>
<comment type="caution">
    <text evidence="2">The sequence shown here is derived from an EMBL/GenBank/DDBJ whole genome shotgun (WGS) entry which is preliminary data.</text>
</comment>
<gene>
    <name evidence="2" type="ORF">Cgig2_010936</name>
</gene>
<dbReference type="Proteomes" id="UP001153076">
    <property type="component" value="Unassembled WGS sequence"/>
</dbReference>
<feature type="region of interest" description="Disordered" evidence="1">
    <location>
        <begin position="87"/>
        <end position="109"/>
    </location>
</feature>
<evidence type="ECO:0000313" key="3">
    <source>
        <dbReference type="Proteomes" id="UP001153076"/>
    </source>
</evidence>
<reference evidence="2" key="1">
    <citation type="submission" date="2022-04" db="EMBL/GenBank/DDBJ databases">
        <title>Carnegiea gigantea Genome sequencing and assembly v2.</title>
        <authorList>
            <person name="Copetti D."/>
            <person name="Sanderson M.J."/>
            <person name="Burquez A."/>
            <person name="Wojciechowski M.F."/>
        </authorList>
    </citation>
    <scope>NUCLEOTIDE SEQUENCE</scope>
    <source>
        <strain evidence="2">SGP5-SGP5p</strain>
        <tissue evidence="2">Aerial part</tissue>
    </source>
</reference>
<name>A0A9Q1JN40_9CARY</name>
<feature type="compositionally biased region" description="Basic residues" evidence="1">
    <location>
        <begin position="92"/>
        <end position="107"/>
    </location>
</feature>
<keyword evidence="3" id="KW-1185">Reference proteome</keyword>